<evidence type="ECO:0000256" key="10">
    <source>
        <dbReference type="HAMAP-Rule" id="MF_01808"/>
    </source>
</evidence>
<evidence type="ECO:0000256" key="2">
    <source>
        <dbReference type="ARBA" id="ARBA00006657"/>
    </source>
</evidence>
<dbReference type="NCBIfam" id="TIGR02224">
    <property type="entry name" value="recomb_XerC"/>
    <property type="match status" value="1"/>
</dbReference>
<dbReference type="Pfam" id="PF02899">
    <property type="entry name" value="Phage_int_SAM_1"/>
    <property type="match status" value="1"/>
</dbReference>
<organism evidence="14 15">
    <name type="scientific">Bacillus spongiae</name>
    <dbReference type="NCBI Taxonomy" id="2683610"/>
    <lineage>
        <taxon>Bacteria</taxon>
        <taxon>Bacillati</taxon>
        <taxon>Bacillota</taxon>
        <taxon>Bacilli</taxon>
        <taxon>Bacillales</taxon>
        <taxon>Bacillaceae</taxon>
        <taxon>Bacillus</taxon>
    </lineage>
</organism>
<keyword evidence="7 10" id="KW-0238">DNA-binding</keyword>
<dbReference type="Proteomes" id="UP001312865">
    <property type="component" value="Unassembled WGS sequence"/>
</dbReference>
<comment type="function">
    <text evidence="10">Site-specific tyrosine recombinase, which acts by catalyzing the cutting and rejoining of the recombining DNA molecules. The XerC-XerD complex is essential to convert dimers of the bacterial chromosome into monomers to permit their segregation at cell division. It also contributes to the segregational stability of plasmids.</text>
</comment>
<keyword evidence="9 10" id="KW-0131">Cell cycle</keyword>
<protein>
    <recommendedName>
        <fullName evidence="10 11">Tyrosine recombinase XerC</fullName>
    </recommendedName>
</protein>
<dbReference type="InterPro" id="IPR013762">
    <property type="entry name" value="Integrase-like_cat_sf"/>
</dbReference>
<evidence type="ECO:0000259" key="13">
    <source>
        <dbReference type="PROSITE" id="PS51900"/>
    </source>
</evidence>
<dbReference type="SUPFAM" id="SSF56349">
    <property type="entry name" value="DNA breaking-rejoining enzymes"/>
    <property type="match status" value="1"/>
</dbReference>
<proteinExistence type="inferred from homology"/>
<dbReference type="InterPro" id="IPR004107">
    <property type="entry name" value="Integrase_SAM-like_N"/>
</dbReference>
<dbReference type="InterPro" id="IPR050090">
    <property type="entry name" value="Tyrosine_recombinase_XerCD"/>
</dbReference>
<keyword evidence="6 10" id="KW-0229">DNA integration</keyword>
<feature type="active site" description="O-(3'-phospho-DNA)-tyrosine intermediate" evidence="10">
    <location>
        <position position="280"/>
    </location>
</feature>
<dbReference type="PROSITE" id="PS51900">
    <property type="entry name" value="CB"/>
    <property type="match status" value="1"/>
</dbReference>
<name>A0ABU8HAG7_9BACI</name>
<dbReference type="InterPro" id="IPR011931">
    <property type="entry name" value="Recomb_XerC"/>
</dbReference>
<comment type="subcellular location">
    <subcellularLocation>
        <location evidence="1 10">Cytoplasm</location>
    </subcellularLocation>
</comment>
<dbReference type="Pfam" id="PF00589">
    <property type="entry name" value="Phage_integrase"/>
    <property type="match status" value="1"/>
</dbReference>
<evidence type="ECO:0000256" key="9">
    <source>
        <dbReference type="ARBA" id="ARBA00023306"/>
    </source>
</evidence>
<keyword evidence="3 10" id="KW-0963">Cytoplasm</keyword>
<dbReference type="PROSITE" id="PS51898">
    <property type="entry name" value="TYR_RECOMBINASE"/>
    <property type="match status" value="1"/>
</dbReference>
<dbReference type="InterPro" id="IPR002104">
    <property type="entry name" value="Integrase_catalytic"/>
</dbReference>
<feature type="active site" evidence="10">
    <location>
        <position position="245"/>
    </location>
</feature>
<reference evidence="14 15" key="1">
    <citation type="journal article" date="2018" name="J. Microbiol.">
        <title>Bacillus spongiae sp. nov., isolated from sponge of Jeju Island.</title>
        <authorList>
            <person name="Lee G.E."/>
            <person name="Im W.T."/>
            <person name="Park J.S."/>
        </authorList>
    </citation>
    <scope>NUCLEOTIDE SEQUENCE [LARGE SCALE GENOMIC DNA]</scope>
    <source>
        <strain evidence="14 15">135PIL107-10</strain>
    </source>
</reference>
<dbReference type="InterPro" id="IPR010998">
    <property type="entry name" value="Integrase_recombinase_N"/>
</dbReference>
<keyword evidence="4 10" id="KW-0132">Cell division</keyword>
<evidence type="ECO:0000256" key="11">
    <source>
        <dbReference type="NCBIfam" id="TIGR02224"/>
    </source>
</evidence>
<dbReference type="InterPro" id="IPR011010">
    <property type="entry name" value="DNA_brk_join_enz"/>
</dbReference>
<dbReference type="Gene3D" id="1.10.443.10">
    <property type="entry name" value="Intergrase catalytic core"/>
    <property type="match status" value="1"/>
</dbReference>
<comment type="caution">
    <text evidence="14">The sequence shown here is derived from an EMBL/GenBank/DDBJ whole genome shotgun (WGS) entry which is preliminary data.</text>
</comment>
<dbReference type="Gene3D" id="1.10.150.130">
    <property type="match status" value="1"/>
</dbReference>
<dbReference type="InterPro" id="IPR023009">
    <property type="entry name" value="Tyrosine_recombinase_XerC/XerD"/>
</dbReference>
<evidence type="ECO:0000259" key="12">
    <source>
        <dbReference type="PROSITE" id="PS51898"/>
    </source>
</evidence>
<accession>A0ABU8HAG7</accession>
<gene>
    <name evidence="10 14" type="primary">xerC</name>
    <name evidence="14" type="ORF">WAK64_03640</name>
</gene>
<dbReference type="EMBL" id="JBBAXC010000002">
    <property type="protein sequence ID" value="MEI5906163.1"/>
    <property type="molecule type" value="Genomic_DNA"/>
</dbReference>
<dbReference type="PANTHER" id="PTHR30349">
    <property type="entry name" value="PHAGE INTEGRASE-RELATED"/>
    <property type="match status" value="1"/>
</dbReference>
<feature type="active site" evidence="10">
    <location>
        <position position="271"/>
    </location>
</feature>
<dbReference type="InterPro" id="IPR044068">
    <property type="entry name" value="CB"/>
</dbReference>
<feature type="active site" evidence="10">
    <location>
        <position position="150"/>
    </location>
</feature>
<keyword evidence="5 10" id="KW-0159">Chromosome partition</keyword>
<evidence type="ECO:0000313" key="14">
    <source>
        <dbReference type="EMBL" id="MEI5906163.1"/>
    </source>
</evidence>
<dbReference type="NCBIfam" id="NF001399">
    <property type="entry name" value="PRK00283.1"/>
    <property type="match status" value="1"/>
</dbReference>
<dbReference type="HAMAP" id="MF_01808">
    <property type="entry name" value="Recomb_XerC_XerD"/>
    <property type="match status" value="1"/>
</dbReference>
<comment type="similarity">
    <text evidence="2 10">Belongs to the 'phage' integrase family. XerC subfamily.</text>
</comment>
<feature type="active site" evidence="10">
    <location>
        <position position="248"/>
    </location>
</feature>
<keyword evidence="15" id="KW-1185">Reference proteome</keyword>
<evidence type="ECO:0000256" key="1">
    <source>
        <dbReference type="ARBA" id="ARBA00004496"/>
    </source>
</evidence>
<dbReference type="NCBIfam" id="NF040815">
    <property type="entry name" value="recomb_XerA_Arch"/>
    <property type="match status" value="1"/>
</dbReference>
<dbReference type="PANTHER" id="PTHR30349:SF77">
    <property type="entry name" value="TYROSINE RECOMBINASE XERC"/>
    <property type="match status" value="1"/>
</dbReference>
<evidence type="ECO:0000313" key="15">
    <source>
        <dbReference type="Proteomes" id="UP001312865"/>
    </source>
</evidence>
<evidence type="ECO:0000256" key="6">
    <source>
        <dbReference type="ARBA" id="ARBA00022908"/>
    </source>
</evidence>
<evidence type="ECO:0000256" key="5">
    <source>
        <dbReference type="ARBA" id="ARBA00022829"/>
    </source>
</evidence>
<feature type="active site" evidence="10">
    <location>
        <position position="174"/>
    </location>
</feature>
<comment type="subunit">
    <text evidence="10">Forms a cyclic heterotetrameric complex composed of two molecules of XerC and two molecules of XerD.</text>
</comment>
<evidence type="ECO:0000256" key="4">
    <source>
        <dbReference type="ARBA" id="ARBA00022618"/>
    </source>
</evidence>
<keyword evidence="8 10" id="KW-0233">DNA recombination</keyword>
<dbReference type="RefSeq" id="WP_336585581.1">
    <property type="nucleotide sequence ID" value="NZ_JBBAXC010000002.1"/>
</dbReference>
<evidence type="ECO:0000256" key="7">
    <source>
        <dbReference type="ARBA" id="ARBA00023125"/>
    </source>
</evidence>
<dbReference type="CDD" id="cd00798">
    <property type="entry name" value="INT_XerDC_C"/>
    <property type="match status" value="1"/>
</dbReference>
<evidence type="ECO:0000256" key="8">
    <source>
        <dbReference type="ARBA" id="ARBA00023172"/>
    </source>
</evidence>
<feature type="domain" description="Core-binding (CB)" evidence="13">
    <location>
        <begin position="3"/>
        <end position="89"/>
    </location>
</feature>
<feature type="domain" description="Tyr recombinase" evidence="12">
    <location>
        <begin position="110"/>
        <end position="293"/>
    </location>
</feature>
<sequence length="299" mass="35198">MKEAYTQQLSQFIQYLKVERNYSHHTIHQYESDLKEFLQFLLRENIHTIGDVQYFEARVYLTELYERKSARNTVARKISCLRSFYKYFMREKQVIENPFSLVHHPKEEKRLPQFFYEEEMEKLFTICQGTEPLQQRNLALFELLYATGIRVSECAGIQLNDLDRSRSILLVRGKGNKERYVPVGSFALDAMESYLSHARPLLMGEEKHSYMFVNFRGKAITTGGIRHILNDIVTKASINEKIHPHMLRHTFATHLLNNGADLRSVQELLGHSHLSSTQIYTHVTKEHLRNTYMAYHPRA</sequence>
<evidence type="ECO:0000256" key="3">
    <source>
        <dbReference type="ARBA" id="ARBA00022490"/>
    </source>
</evidence>